<dbReference type="EMBL" id="MN740799">
    <property type="protein sequence ID" value="QHU12371.1"/>
    <property type="molecule type" value="Genomic_DNA"/>
</dbReference>
<name>A0A6C0K5E0_9ZZZZ</name>
<reference evidence="1" key="1">
    <citation type="journal article" date="2020" name="Nature">
        <title>Giant virus diversity and host interactions through global metagenomics.</title>
        <authorList>
            <person name="Schulz F."/>
            <person name="Roux S."/>
            <person name="Paez-Espino D."/>
            <person name="Jungbluth S."/>
            <person name="Walsh D.A."/>
            <person name="Denef V.J."/>
            <person name="McMahon K.D."/>
            <person name="Konstantinidis K.T."/>
            <person name="Eloe-Fadrosh E.A."/>
            <person name="Kyrpides N.C."/>
            <person name="Woyke T."/>
        </authorList>
    </citation>
    <scope>NUCLEOTIDE SEQUENCE</scope>
    <source>
        <strain evidence="1">GVMAG-S-1101171-110</strain>
    </source>
</reference>
<dbReference type="InterPro" id="IPR021234">
    <property type="entry name" value="DUF2827"/>
</dbReference>
<dbReference type="Pfam" id="PF10933">
    <property type="entry name" value="DUF2827"/>
    <property type="match status" value="1"/>
</dbReference>
<proteinExistence type="predicted"/>
<sequence>MDILPGMNECEKGPSDACRVLAVPWQPLQSKKIILLATATINDGSLFVNGLFQNVFILYKLFDSMGYAPILVVNDKPKDINNVPPILRHVRMITVEDVVRSPMSIHVYLEIGMSIDPSLRRLFRTTGAKVAKLYLGNILNIDIETPMFYTGMHFAHHIVGEIDEIWVSPHYKQHQEYAAILNHVEPIPECMKIAPYVWDPCILTMDGTRKPQWRPRKSDETEMYVILEPNISFQKCALIPIMILERNYRMNKRPIEVLVGNGERLMKNPFFIETVFQNLELVKDNRITFSGRHDIPSIMRDHPHATAICHQWNNQYNYMILEYLHAGFPVIHNAPDWSDIGYFYEGHSVSGGSAALMKAKIHHGDNSERYKSFAETLKWRHSIYNPDVQKAWQELLV</sequence>
<evidence type="ECO:0000313" key="1">
    <source>
        <dbReference type="EMBL" id="QHU12371.1"/>
    </source>
</evidence>
<evidence type="ECO:0008006" key="2">
    <source>
        <dbReference type="Google" id="ProtNLM"/>
    </source>
</evidence>
<dbReference type="AlphaFoldDB" id="A0A6C0K5E0"/>
<organism evidence="1">
    <name type="scientific">viral metagenome</name>
    <dbReference type="NCBI Taxonomy" id="1070528"/>
    <lineage>
        <taxon>unclassified sequences</taxon>
        <taxon>metagenomes</taxon>
        <taxon>organismal metagenomes</taxon>
    </lineage>
</organism>
<protein>
    <recommendedName>
        <fullName evidence="2">Glycosyltransferase</fullName>
    </recommendedName>
</protein>
<accession>A0A6C0K5E0</accession>